<protein>
    <submittedName>
        <fullName evidence="1">Uncharacterized protein</fullName>
    </submittedName>
</protein>
<keyword evidence="2" id="KW-1185">Reference proteome</keyword>
<reference evidence="1" key="1">
    <citation type="submission" date="2021-01" db="EMBL/GenBank/DDBJ databases">
        <authorList>
            <consortium name="Genoscope - CEA"/>
            <person name="William W."/>
        </authorList>
    </citation>
    <scope>NUCLEOTIDE SEQUENCE</scope>
</reference>
<sequence>MQKVIRLGQRNRMQYLNRIPKQEQNLKLYVEGAGVQICGTVTLTFKFEKDELPYDQKKCIINDHFLRCGEQKQFIQPLDLNIEYCYIVDEKEVIRLDVDDYDLDDISDFEDYQNWDEQNFSRFFVEDFTNSPDNRYIILVVGVDIVNKYETQRLIIIDTFTSNIKKLFSTTHFIGFQKPLFSKDGNLAFINITKSEQSRFLILNLKNGIQEEKIITLPHSIRKIDYDVQSGCLFYVTNNCQIHQQPLNQDGTIDISKEKIYKIDWKQINFFSDSITLTLLSDSIVLLADDSGQLFVFRIRNNCKTVKQYWLKQYIPVQCTFNNKFVVMADTISQYFVLFDILRGKVIRCQQGIRYQSKIDGYRERDSYYLSIVSFSISKNPNDNQVSAGSENDGESKMRKKQSIFDLIRGTEIEINGEDSSNRVSEMFTRNITMRAYDNKFSYTLKL</sequence>
<name>A0A8S1YNH5_PAROT</name>
<dbReference type="AlphaFoldDB" id="A0A8S1YNH5"/>
<evidence type="ECO:0000313" key="2">
    <source>
        <dbReference type="Proteomes" id="UP000683925"/>
    </source>
</evidence>
<comment type="caution">
    <text evidence="1">The sequence shown here is derived from an EMBL/GenBank/DDBJ whole genome shotgun (WGS) entry which is preliminary data.</text>
</comment>
<proteinExistence type="predicted"/>
<dbReference type="OMA" id="NICFWIL"/>
<evidence type="ECO:0000313" key="1">
    <source>
        <dbReference type="EMBL" id="CAD8214067.1"/>
    </source>
</evidence>
<gene>
    <name evidence="1" type="ORF">POCTA_138.1.T1670045</name>
</gene>
<dbReference type="OrthoDB" id="312635at2759"/>
<organism evidence="1 2">
    <name type="scientific">Paramecium octaurelia</name>
    <dbReference type="NCBI Taxonomy" id="43137"/>
    <lineage>
        <taxon>Eukaryota</taxon>
        <taxon>Sar</taxon>
        <taxon>Alveolata</taxon>
        <taxon>Ciliophora</taxon>
        <taxon>Intramacronucleata</taxon>
        <taxon>Oligohymenophorea</taxon>
        <taxon>Peniculida</taxon>
        <taxon>Parameciidae</taxon>
        <taxon>Paramecium</taxon>
    </lineage>
</organism>
<dbReference type="Proteomes" id="UP000683925">
    <property type="component" value="Unassembled WGS sequence"/>
</dbReference>
<accession>A0A8S1YNH5</accession>
<dbReference type="EMBL" id="CAJJDP010000170">
    <property type="protein sequence ID" value="CAD8214067.1"/>
    <property type="molecule type" value="Genomic_DNA"/>
</dbReference>